<evidence type="ECO:0000313" key="1">
    <source>
        <dbReference type="EMBL" id="MCA9759179.1"/>
    </source>
</evidence>
<dbReference type="AlphaFoldDB" id="A0A956NL81"/>
<sequence length="46" mass="4828">MSAAVDSDIDSDAVAWLGWVITEDVASNSTAMMNLDTCPPHFQSAG</sequence>
<comment type="caution">
    <text evidence="1">The sequence shown here is derived from an EMBL/GenBank/DDBJ whole genome shotgun (WGS) entry which is preliminary data.</text>
</comment>
<reference evidence="1" key="2">
    <citation type="journal article" date="2021" name="Microbiome">
        <title>Successional dynamics and alternative stable states in a saline activated sludge microbial community over 9 years.</title>
        <authorList>
            <person name="Wang Y."/>
            <person name="Ye J."/>
            <person name="Ju F."/>
            <person name="Liu L."/>
            <person name="Boyd J.A."/>
            <person name="Deng Y."/>
            <person name="Parks D.H."/>
            <person name="Jiang X."/>
            <person name="Yin X."/>
            <person name="Woodcroft B.J."/>
            <person name="Tyson G.W."/>
            <person name="Hugenholtz P."/>
            <person name="Polz M.F."/>
            <person name="Zhang T."/>
        </authorList>
    </citation>
    <scope>NUCLEOTIDE SEQUENCE</scope>
    <source>
        <strain evidence="1">HKST-UBA02</strain>
    </source>
</reference>
<dbReference type="Proteomes" id="UP000739538">
    <property type="component" value="Unassembled WGS sequence"/>
</dbReference>
<reference evidence="1" key="1">
    <citation type="submission" date="2020-04" db="EMBL/GenBank/DDBJ databases">
        <authorList>
            <person name="Zhang T."/>
        </authorList>
    </citation>
    <scope>NUCLEOTIDE SEQUENCE</scope>
    <source>
        <strain evidence="1">HKST-UBA02</strain>
    </source>
</reference>
<organism evidence="1 2">
    <name type="scientific">Eiseniibacteriota bacterium</name>
    <dbReference type="NCBI Taxonomy" id="2212470"/>
    <lineage>
        <taxon>Bacteria</taxon>
        <taxon>Candidatus Eiseniibacteriota</taxon>
    </lineage>
</organism>
<gene>
    <name evidence="1" type="ORF">KDA27_25520</name>
</gene>
<accession>A0A956NL81</accession>
<protein>
    <submittedName>
        <fullName evidence="1">Uncharacterized protein</fullName>
    </submittedName>
</protein>
<proteinExistence type="predicted"/>
<evidence type="ECO:0000313" key="2">
    <source>
        <dbReference type="Proteomes" id="UP000739538"/>
    </source>
</evidence>
<dbReference type="EMBL" id="JAGQHS010000279">
    <property type="protein sequence ID" value="MCA9759179.1"/>
    <property type="molecule type" value="Genomic_DNA"/>
</dbReference>
<name>A0A956NL81_UNCEI</name>